<organism evidence="5 6">
    <name type="scientific">Pradoshia eiseniae</name>
    <dbReference type="NCBI Taxonomy" id="2064768"/>
    <lineage>
        <taxon>Bacteria</taxon>
        <taxon>Bacillati</taxon>
        <taxon>Bacillota</taxon>
        <taxon>Bacilli</taxon>
        <taxon>Bacillales</taxon>
        <taxon>Bacillaceae</taxon>
        <taxon>Pradoshia</taxon>
    </lineage>
</organism>
<dbReference type="GO" id="GO:0006801">
    <property type="term" value="P:superoxide metabolic process"/>
    <property type="evidence" value="ECO:0007669"/>
    <property type="project" value="InterPro"/>
</dbReference>
<feature type="signal peptide" evidence="3">
    <location>
        <begin position="1"/>
        <end position="17"/>
    </location>
</feature>
<evidence type="ECO:0000256" key="3">
    <source>
        <dbReference type="SAM" id="SignalP"/>
    </source>
</evidence>
<accession>A0A2S7MVS9</accession>
<gene>
    <name evidence="5" type="ORF">CYL18_17455</name>
</gene>
<dbReference type="InterPro" id="IPR024134">
    <property type="entry name" value="SOD_Cu/Zn_/chaperone"/>
</dbReference>
<dbReference type="PANTHER" id="PTHR10003">
    <property type="entry name" value="SUPEROXIDE DISMUTASE CU-ZN -RELATED"/>
    <property type="match status" value="1"/>
</dbReference>
<reference evidence="5 6" key="1">
    <citation type="submission" date="2017-12" db="EMBL/GenBank/DDBJ databases">
        <title>Taxonomic description and draft genome of Pradoshia cofamensis Gen. nov., sp. nov., a thermotolerant bacillale isolated from anterior gut of earthworm Eisenia fetida.</title>
        <authorList>
            <person name="Saha T."/>
            <person name="Chakraborty R."/>
        </authorList>
    </citation>
    <scope>NUCLEOTIDE SEQUENCE [LARGE SCALE GENOMIC DNA]</scope>
    <source>
        <strain evidence="5 6">EAG3</strain>
    </source>
</reference>
<dbReference type="PROSITE" id="PS51257">
    <property type="entry name" value="PROKAR_LIPOPROTEIN"/>
    <property type="match status" value="1"/>
</dbReference>
<feature type="region of interest" description="Disordered" evidence="2">
    <location>
        <begin position="25"/>
        <end position="60"/>
    </location>
</feature>
<protein>
    <submittedName>
        <fullName evidence="5">Superoxide dismutase family protein</fullName>
    </submittedName>
</protein>
<dbReference type="EMBL" id="PKOZ01000019">
    <property type="protein sequence ID" value="PQD93866.1"/>
    <property type="molecule type" value="Genomic_DNA"/>
</dbReference>
<dbReference type="Proteomes" id="UP000239663">
    <property type="component" value="Unassembled WGS sequence"/>
</dbReference>
<proteinExistence type="inferred from homology"/>
<feature type="domain" description="Superoxide dismutase copper/zinc binding" evidence="4">
    <location>
        <begin position="66"/>
        <end position="196"/>
    </location>
</feature>
<dbReference type="CDD" id="cd00305">
    <property type="entry name" value="Cu-Zn_Superoxide_Dismutase"/>
    <property type="match status" value="1"/>
</dbReference>
<dbReference type="Pfam" id="PF00080">
    <property type="entry name" value="Sod_Cu"/>
    <property type="match status" value="1"/>
</dbReference>
<evidence type="ECO:0000313" key="5">
    <source>
        <dbReference type="EMBL" id="PQD93866.1"/>
    </source>
</evidence>
<dbReference type="OrthoDB" id="9792957at2"/>
<evidence type="ECO:0000256" key="2">
    <source>
        <dbReference type="SAM" id="MobiDB-lite"/>
    </source>
</evidence>
<feature type="region of interest" description="Disordered" evidence="2">
    <location>
        <begin position="174"/>
        <end position="198"/>
    </location>
</feature>
<dbReference type="InterPro" id="IPR036423">
    <property type="entry name" value="SOD-like_Cu/Zn_dom_sf"/>
</dbReference>
<sequence length="198" mass="21412">MKKYFFLLFLALALVLAGCSESEKLDTTSDKIEQNENNADNQDDEETKVENRKTVELTSGEDKKAGTAVLEQVDKSVQISLKVEGMEPGKHGVHFHETGKCEAPDFESAGAHFNPEDSKHGMDNDNGPHAGDLPNIEVAEDGTGELEYTADNVSLLTDEDNSLMDEDGSALVIHEKEDDGKTDPSGESGNRIACGALE</sequence>
<dbReference type="RefSeq" id="WP_104850778.1">
    <property type="nucleotide sequence ID" value="NZ_PKOZ01000019.1"/>
</dbReference>
<dbReference type="AlphaFoldDB" id="A0A2S7MVS9"/>
<comment type="similarity">
    <text evidence="1">Belongs to the Cu-Zn superoxide dismutase family.</text>
</comment>
<feature type="compositionally biased region" description="Basic and acidic residues" evidence="2">
    <location>
        <begin position="48"/>
        <end position="60"/>
    </location>
</feature>
<feature type="compositionally biased region" description="Basic and acidic residues" evidence="2">
    <location>
        <begin position="25"/>
        <end position="34"/>
    </location>
</feature>
<dbReference type="Gene3D" id="2.60.40.200">
    <property type="entry name" value="Superoxide dismutase, copper/zinc binding domain"/>
    <property type="match status" value="1"/>
</dbReference>
<name>A0A2S7MVS9_9BACI</name>
<keyword evidence="3" id="KW-0732">Signal</keyword>
<evidence type="ECO:0000313" key="6">
    <source>
        <dbReference type="Proteomes" id="UP000239663"/>
    </source>
</evidence>
<dbReference type="GO" id="GO:0005507">
    <property type="term" value="F:copper ion binding"/>
    <property type="evidence" value="ECO:0007669"/>
    <property type="project" value="InterPro"/>
</dbReference>
<evidence type="ECO:0000256" key="1">
    <source>
        <dbReference type="ARBA" id="ARBA00010457"/>
    </source>
</evidence>
<feature type="chain" id="PRO_5039363877" evidence="3">
    <location>
        <begin position="18"/>
        <end position="198"/>
    </location>
</feature>
<evidence type="ECO:0000259" key="4">
    <source>
        <dbReference type="Pfam" id="PF00080"/>
    </source>
</evidence>
<feature type="compositionally biased region" description="Basic and acidic residues" evidence="2">
    <location>
        <begin position="174"/>
        <end position="184"/>
    </location>
</feature>
<keyword evidence="6" id="KW-1185">Reference proteome</keyword>
<comment type="caution">
    <text evidence="5">The sequence shown here is derived from an EMBL/GenBank/DDBJ whole genome shotgun (WGS) entry which is preliminary data.</text>
</comment>
<dbReference type="SUPFAM" id="SSF49329">
    <property type="entry name" value="Cu,Zn superoxide dismutase-like"/>
    <property type="match status" value="1"/>
</dbReference>
<dbReference type="InterPro" id="IPR001424">
    <property type="entry name" value="SOD_Cu_Zn_dom"/>
</dbReference>